<reference evidence="4" key="1">
    <citation type="journal article" date="2015" name="MBio">
        <title>Genome-Resolved Metagenomic Analysis Reveals Roles for Candidate Phyla and Other Microbial Community Members in Biogeochemical Transformations in Oil Reservoirs.</title>
        <authorList>
            <person name="Hu P."/>
            <person name="Tom L."/>
            <person name="Singh A."/>
            <person name="Thomas B.C."/>
            <person name="Baker B.J."/>
            <person name="Piceno Y.M."/>
            <person name="Andersen G.L."/>
            <person name="Banfield J.F."/>
        </authorList>
    </citation>
    <scope>NUCLEOTIDE SEQUENCE [LARGE SCALE GENOMIC DNA]</scope>
</reference>
<sequence length="128" mass="14795">MYAVQYIALLIIFGLMIYLIGKYGKKELDWQDLIFWESLLLIMLVISLKPIELSTTIKELLGLGRGLDALFVVSIGLSYLILFRLYMAIDKTEREITELTRKIAIELQDIKEELKKLEKQSTPPEDSL</sequence>
<keyword evidence="2" id="KW-0472">Membrane</keyword>
<protein>
    <submittedName>
        <fullName evidence="3">UDP-N-acetylglucosamine--dolichyl-phosphate N-acetylglucosaminephosphotransferase</fullName>
    </submittedName>
</protein>
<dbReference type="RefSeq" id="WP_283217643.1">
    <property type="nucleotide sequence ID" value="NZ_LGFD01000020.1"/>
</dbReference>
<name>A0A124FFB5_9EURY</name>
<comment type="caution">
    <text evidence="3">The sequence shown here is derived from an EMBL/GenBank/DDBJ whole genome shotgun (WGS) entry which is preliminary data.</text>
</comment>
<keyword evidence="3" id="KW-0808">Transferase</keyword>
<accession>A0A124FFB5</accession>
<keyword evidence="2" id="KW-0812">Transmembrane</keyword>
<keyword evidence="1" id="KW-0175">Coiled coil</keyword>
<dbReference type="EMBL" id="LGFD01000020">
    <property type="protein sequence ID" value="KUK17575.1"/>
    <property type="molecule type" value="Genomic_DNA"/>
</dbReference>
<dbReference type="PATRIC" id="fig|172049.5.peg.2127"/>
<feature type="transmembrane region" description="Helical" evidence="2">
    <location>
        <begin position="33"/>
        <end position="49"/>
    </location>
</feature>
<dbReference type="InterPro" id="IPR019277">
    <property type="entry name" value="DUF2304"/>
</dbReference>
<keyword evidence="2" id="KW-1133">Transmembrane helix</keyword>
<evidence type="ECO:0000256" key="1">
    <source>
        <dbReference type="SAM" id="Coils"/>
    </source>
</evidence>
<evidence type="ECO:0000313" key="3">
    <source>
        <dbReference type="EMBL" id="KUK17575.1"/>
    </source>
</evidence>
<gene>
    <name evidence="3" type="ORF">XD54_1168</name>
</gene>
<dbReference type="Pfam" id="PF10066">
    <property type="entry name" value="DUF2304"/>
    <property type="match status" value="1"/>
</dbReference>
<dbReference type="Proteomes" id="UP000053911">
    <property type="component" value="Unassembled WGS sequence"/>
</dbReference>
<dbReference type="GO" id="GO:0016740">
    <property type="term" value="F:transferase activity"/>
    <property type="evidence" value="ECO:0007669"/>
    <property type="project" value="UniProtKB-KW"/>
</dbReference>
<feature type="transmembrane region" description="Helical" evidence="2">
    <location>
        <begin position="69"/>
        <end position="87"/>
    </location>
</feature>
<evidence type="ECO:0000256" key="2">
    <source>
        <dbReference type="SAM" id="Phobius"/>
    </source>
</evidence>
<feature type="coiled-coil region" evidence="1">
    <location>
        <begin position="89"/>
        <end position="120"/>
    </location>
</feature>
<evidence type="ECO:0000313" key="4">
    <source>
        <dbReference type="Proteomes" id="UP000053911"/>
    </source>
</evidence>
<feature type="transmembrane region" description="Helical" evidence="2">
    <location>
        <begin position="6"/>
        <end position="21"/>
    </location>
</feature>
<proteinExistence type="predicted"/>
<organism evidence="3 4">
    <name type="scientific">Thermococcus sibiricus</name>
    <dbReference type="NCBI Taxonomy" id="172049"/>
    <lineage>
        <taxon>Archaea</taxon>
        <taxon>Methanobacteriati</taxon>
        <taxon>Methanobacteriota</taxon>
        <taxon>Thermococci</taxon>
        <taxon>Thermococcales</taxon>
        <taxon>Thermococcaceae</taxon>
        <taxon>Thermococcus</taxon>
    </lineage>
</organism>
<dbReference type="AlphaFoldDB" id="A0A124FFB5"/>